<comment type="caution">
    <text evidence="1">The sequence shown here is derived from an EMBL/GenBank/DDBJ whole genome shotgun (WGS) entry which is preliminary data.</text>
</comment>
<reference evidence="2" key="1">
    <citation type="journal article" date="2021" name="Microbiol. Resour. Announc.">
        <title>LGAAP: Leishmaniinae Genome Assembly and Annotation Pipeline.</title>
        <authorList>
            <person name="Almutairi H."/>
            <person name="Urbaniak M.D."/>
            <person name="Bates M.D."/>
            <person name="Jariyapan N."/>
            <person name="Kwakye-Nuako G."/>
            <person name="Thomaz-Soccol V."/>
            <person name="Al-Salem W.S."/>
            <person name="Dillon R.J."/>
            <person name="Bates P.A."/>
            <person name="Gatherer D."/>
        </authorList>
    </citation>
    <scope>NUCLEOTIDE SEQUENCE [LARGE SCALE GENOMIC DNA]</scope>
</reference>
<dbReference type="OrthoDB" id="262539at2759"/>
<evidence type="ECO:0000313" key="1">
    <source>
        <dbReference type="EMBL" id="KAG5473853.1"/>
    </source>
</evidence>
<dbReference type="KEGG" id="lmat:92514504"/>
<dbReference type="EMBL" id="JAFEUZ010000029">
    <property type="protein sequence ID" value="KAG5473853.1"/>
    <property type="molecule type" value="Genomic_DNA"/>
</dbReference>
<gene>
    <name evidence="1" type="ORF">LSCM1_04487</name>
</gene>
<keyword evidence="2" id="KW-1185">Reference proteome</keyword>
<proteinExistence type="predicted"/>
<protein>
    <submittedName>
        <fullName evidence="1">Uncharacterized protein</fullName>
    </submittedName>
</protein>
<sequence length="321" mass="33818">MCIAAVDRHPASPRWATGVGAGASLAACPVRSSSTKRGGGSAAGLRHLPGSPKARVFSKAVHQLTAAQRAHFTHLRGLLHRLSSIRQPPGEAAVAAARAREAYPQLDTEEGSVLQPLQRCTSTQHGHALDGELFVMSRVIASTHHHALPAEGNAATCGDEVFTGVNHAFHKRVNFPGETLRGILKGCAEQNALGAAAASGCNYADVADVFLLASRASHGASDQEVGPEKEMHGLAPVTRSSCSTACSTAGLEAAQAVTIFPCPECWHHLCHVARARLQQEQPPLRLFVYAASPDVTLQLFTVAQERIKSMEAPMDVCIVSG</sequence>
<dbReference type="RefSeq" id="XP_067177087.1">
    <property type="nucleotide sequence ID" value="XM_067321992.1"/>
</dbReference>
<evidence type="ECO:0000313" key="2">
    <source>
        <dbReference type="Proteomes" id="UP000673552"/>
    </source>
</evidence>
<organism evidence="1 2">
    <name type="scientific">Leishmania martiniquensis</name>
    <dbReference type="NCBI Taxonomy" id="1580590"/>
    <lineage>
        <taxon>Eukaryota</taxon>
        <taxon>Discoba</taxon>
        <taxon>Euglenozoa</taxon>
        <taxon>Kinetoplastea</taxon>
        <taxon>Metakinetoplastina</taxon>
        <taxon>Trypanosomatida</taxon>
        <taxon>Trypanosomatidae</taxon>
        <taxon>Leishmaniinae</taxon>
        <taxon>Leishmania</taxon>
    </lineage>
</organism>
<name>A0A836H266_9TRYP</name>
<dbReference type="AlphaFoldDB" id="A0A836H266"/>
<dbReference type="GeneID" id="92514504"/>
<reference evidence="2" key="2">
    <citation type="journal article" date="2021" name="Sci. Data">
        <title>Chromosome-scale genome sequencing, assembly and annotation of six genomes from subfamily Leishmaniinae.</title>
        <authorList>
            <person name="Almutairi H."/>
            <person name="Urbaniak M.D."/>
            <person name="Bates M.D."/>
            <person name="Jariyapan N."/>
            <person name="Kwakye-Nuako G."/>
            <person name="Thomaz Soccol V."/>
            <person name="Al-Salem W.S."/>
            <person name="Dillon R.J."/>
            <person name="Bates P.A."/>
            <person name="Gatherer D."/>
        </authorList>
    </citation>
    <scope>NUCLEOTIDE SEQUENCE [LARGE SCALE GENOMIC DNA]</scope>
</reference>
<accession>A0A836H266</accession>
<dbReference type="Proteomes" id="UP000673552">
    <property type="component" value="Unassembled WGS sequence"/>
</dbReference>